<organism evidence="1 2">
    <name type="scientific">Paenibacillus tundrae</name>
    <dbReference type="NCBI Taxonomy" id="528187"/>
    <lineage>
        <taxon>Bacteria</taxon>
        <taxon>Bacillati</taxon>
        <taxon>Bacillota</taxon>
        <taxon>Bacilli</taxon>
        <taxon>Bacillales</taxon>
        <taxon>Paenibacillaceae</taxon>
        <taxon>Paenibacillus</taxon>
    </lineage>
</organism>
<sequence length="57" mass="6408">MLRDPVFLFSLRSCVDPLVMDDEILAATLPAIRTLPVITAFCILTRLCSTMMGMFEK</sequence>
<dbReference type="EMBL" id="JAUSTI010000019">
    <property type="protein sequence ID" value="MDQ0173444.1"/>
    <property type="molecule type" value="Genomic_DNA"/>
</dbReference>
<gene>
    <name evidence="1" type="ORF">J2T19_004937</name>
</gene>
<protein>
    <submittedName>
        <fullName evidence="1">Uncharacterized membrane protein YfbV (UPF0208 family)</fullName>
    </submittedName>
</protein>
<name>A0ABT9WJM0_9BACL</name>
<evidence type="ECO:0000313" key="1">
    <source>
        <dbReference type="EMBL" id="MDQ0173444.1"/>
    </source>
</evidence>
<dbReference type="Proteomes" id="UP001233836">
    <property type="component" value="Unassembled WGS sequence"/>
</dbReference>
<accession>A0ABT9WJM0</accession>
<evidence type="ECO:0000313" key="2">
    <source>
        <dbReference type="Proteomes" id="UP001233836"/>
    </source>
</evidence>
<comment type="caution">
    <text evidence="1">The sequence shown here is derived from an EMBL/GenBank/DDBJ whole genome shotgun (WGS) entry which is preliminary data.</text>
</comment>
<reference evidence="1 2" key="1">
    <citation type="submission" date="2023-07" db="EMBL/GenBank/DDBJ databases">
        <title>Sorghum-associated microbial communities from plants grown in Nebraska, USA.</title>
        <authorList>
            <person name="Schachtman D."/>
        </authorList>
    </citation>
    <scope>NUCLEOTIDE SEQUENCE [LARGE SCALE GENOMIC DNA]</scope>
    <source>
        <strain evidence="1 2">DS1314</strain>
    </source>
</reference>
<keyword evidence="2" id="KW-1185">Reference proteome</keyword>
<proteinExistence type="predicted"/>